<gene>
    <name evidence="6" type="primary">100642024</name>
</gene>
<sequence>MAGLVKAKKYDWKDSNLALFGSDLERNVKKAAAETEPAWKVAGKKVGLQIWRIVKFNVKSWPKNQYGQFFNGDSYIILNTYKEEDGDELLYDVHYWIGQYSTADEYGTAAYKTVELDTLLDDKPIQHREVMGHESDLFRTYFSEITLLEGGADSGFYHVKPEEYKPRLFHFHGVKKSIEVRERPLSKKALDNTDVFILDLGLNIYQWNGDGANKDEKFKASQYLQKLKSDRGKCETEVFVGEDPEWLKLVEKYLPDVDLDDDEEGGDDDFEPSIFRLSDESGKMTFTKEAKYARSSLDTKDAFIVDTGKACFVWIGKETTQSEKRQAMSYAHDYLQKTQHPLVSVSRVIEGKETASFKAALP</sequence>
<dbReference type="InterPro" id="IPR029006">
    <property type="entry name" value="ADF-H/Gelsolin-like_dom_sf"/>
</dbReference>
<proteinExistence type="inferred from homology"/>
<keyword evidence="7" id="KW-1185">Reference proteome</keyword>
<dbReference type="Pfam" id="PF00626">
    <property type="entry name" value="Gelsolin"/>
    <property type="match status" value="3"/>
</dbReference>
<evidence type="ECO:0000313" key="7">
    <source>
        <dbReference type="Proteomes" id="UP000007879"/>
    </source>
</evidence>
<dbReference type="STRING" id="400682.A0A1X7U666"/>
<dbReference type="InParanoid" id="A0A1X7U666"/>
<dbReference type="eggNOG" id="KOG0443">
    <property type="taxonomic scope" value="Eukaryota"/>
</dbReference>
<dbReference type="AlphaFoldDB" id="A0A1X7U666"/>
<dbReference type="PRINTS" id="PR00597">
    <property type="entry name" value="GELSOLIN"/>
</dbReference>
<dbReference type="FunFam" id="3.40.20.10:FF:000043">
    <property type="entry name" value="macrophage-capping protein-like isoform X2"/>
    <property type="match status" value="1"/>
</dbReference>
<dbReference type="SUPFAM" id="SSF55753">
    <property type="entry name" value="Actin depolymerizing proteins"/>
    <property type="match status" value="3"/>
</dbReference>
<dbReference type="Gene3D" id="3.40.20.10">
    <property type="entry name" value="Severin"/>
    <property type="match status" value="3"/>
</dbReference>
<reference evidence="6" key="2">
    <citation type="submission" date="2017-05" db="UniProtKB">
        <authorList>
            <consortium name="EnsemblMetazoa"/>
        </authorList>
    </citation>
    <scope>IDENTIFICATION</scope>
</reference>
<dbReference type="KEGG" id="aqu:100642024"/>
<dbReference type="OrthoDB" id="6375767at2759"/>
<evidence type="ECO:0000259" key="5">
    <source>
        <dbReference type="Pfam" id="PF00626"/>
    </source>
</evidence>
<dbReference type="CDD" id="cd11290">
    <property type="entry name" value="gelsolin_S1_like"/>
    <property type="match status" value="1"/>
</dbReference>
<dbReference type="InterPro" id="IPR007123">
    <property type="entry name" value="Gelsolin-like_dom"/>
</dbReference>
<dbReference type="PANTHER" id="PTHR11977">
    <property type="entry name" value="VILLIN"/>
    <property type="match status" value="1"/>
</dbReference>
<evidence type="ECO:0000313" key="6">
    <source>
        <dbReference type="EnsemblMetazoa" id="Aqu2.1.23245_001"/>
    </source>
</evidence>
<evidence type="ECO:0000256" key="2">
    <source>
        <dbReference type="ARBA" id="ARBA00022467"/>
    </source>
</evidence>
<accession>A0A1X7U666</accession>
<comment type="similarity">
    <text evidence="1">Belongs to the villin/gelsolin family.</text>
</comment>
<dbReference type="Proteomes" id="UP000007879">
    <property type="component" value="Unassembled WGS sequence"/>
</dbReference>
<dbReference type="GO" id="GO:0005737">
    <property type="term" value="C:cytoplasm"/>
    <property type="evidence" value="ECO:0007669"/>
    <property type="project" value="TreeGrafter"/>
</dbReference>
<evidence type="ECO:0000256" key="1">
    <source>
        <dbReference type="ARBA" id="ARBA00008418"/>
    </source>
</evidence>
<dbReference type="GO" id="GO:0051693">
    <property type="term" value="P:actin filament capping"/>
    <property type="evidence" value="ECO:0007669"/>
    <property type="project" value="UniProtKB-KW"/>
</dbReference>
<keyword evidence="4" id="KW-0009">Actin-binding</keyword>
<dbReference type="EnsemblMetazoa" id="XM_003388860.3">
    <property type="protein sequence ID" value="XP_003388908.1"/>
    <property type="gene ID" value="LOC100642024"/>
</dbReference>
<dbReference type="PANTHER" id="PTHR11977:SF130">
    <property type="entry name" value="SEVERIN"/>
    <property type="match status" value="1"/>
</dbReference>
<organism evidence="6">
    <name type="scientific">Amphimedon queenslandica</name>
    <name type="common">Sponge</name>
    <dbReference type="NCBI Taxonomy" id="400682"/>
    <lineage>
        <taxon>Eukaryota</taxon>
        <taxon>Metazoa</taxon>
        <taxon>Porifera</taxon>
        <taxon>Demospongiae</taxon>
        <taxon>Heteroscleromorpha</taxon>
        <taxon>Haplosclerida</taxon>
        <taxon>Niphatidae</taxon>
        <taxon>Amphimedon</taxon>
    </lineage>
</organism>
<dbReference type="EnsemblMetazoa" id="Aqu2.1.23245_001">
    <property type="protein sequence ID" value="Aqu2.1.23245_001"/>
    <property type="gene ID" value="Aqu2.1.23245"/>
</dbReference>
<evidence type="ECO:0000256" key="3">
    <source>
        <dbReference type="ARBA" id="ARBA00022737"/>
    </source>
</evidence>
<feature type="domain" description="Gelsolin-like" evidence="5">
    <location>
        <begin position="177"/>
        <end position="235"/>
    </location>
</feature>
<keyword evidence="2" id="KW-0117">Actin capping</keyword>
<dbReference type="GO" id="GO:0015629">
    <property type="term" value="C:actin cytoskeleton"/>
    <property type="evidence" value="ECO:0007669"/>
    <property type="project" value="TreeGrafter"/>
</dbReference>
<protein>
    <recommendedName>
        <fullName evidence="5">Gelsolin-like domain-containing protein</fullName>
    </recommendedName>
</protein>
<dbReference type="SMART" id="SM00262">
    <property type="entry name" value="GEL"/>
    <property type="match status" value="3"/>
</dbReference>
<evidence type="ECO:0000256" key="4">
    <source>
        <dbReference type="ARBA" id="ARBA00023203"/>
    </source>
</evidence>
<feature type="domain" description="Gelsolin-like" evidence="5">
    <location>
        <begin position="290"/>
        <end position="357"/>
    </location>
</feature>
<dbReference type="GO" id="GO:0051015">
    <property type="term" value="F:actin filament binding"/>
    <property type="evidence" value="ECO:0007669"/>
    <property type="project" value="InterPro"/>
</dbReference>
<feature type="domain" description="Gelsolin-like" evidence="5">
    <location>
        <begin position="65"/>
        <end position="139"/>
    </location>
</feature>
<keyword evidence="3" id="KW-0677">Repeat</keyword>
<dbReference type="InterPro" id="IPR007122">
    <property type="entry name" value="Villin/Gelsolin"/>
</dbReference>
<reference evidence="7" key="1">
    <citation type="journal article" date="2010" name="Nature">
        <title>The Amphimedon queenslandica genome and the evolution of animal complexity.</title>
        <authorList>
            <person name="Srivastava M."/>
            <person name="Simakov O."/>
            <person name="Chapman J."/>
            <person name="Fahey B."/>
            <person name="Gauthier M.E."/>
            <person name="Mitros T."/>
            <person name="Richards G.S."/>
            <person name="Conaco C."/>
            <person name="Dacre M."/>
            <person name="Hellsten U."/>
            <person name="Larroux C."/>
            <person name="Putnam N.H."/>
            <person name="Stanke M."/>
            <person name="Adamska M."/>
            <person name="Darling A."/>
            <person name="Degnan S.M."/>
            <person name="Oakley T.H."/>
            <person name="Plachetzki D.C."/>
            <person name="Zhai Y."/>
            <person name="Adamski M."/>
            <person name="Calcino A."/>
            <person name="Cummins S.F."/>
            <person name="Goodstein D.M."/>
            <person name="Harris C."/>
            <person name="Jackson D.J."/>
            <person name="Leys S.P."/>
            <person name="Shu S."/>
            <person name="Woodcroft B.J."/>
            <person name="Vervoort M."/>
            <person name="Kosik K.S."/>
            <person name="Manning G."/>
            <person name="Degnan B.M."/>
            <person name="Rokhsar D.S."/>
        </authorList>
    </citation>
    <scope>NUCLEOTIDE SEQUENCE [LARGE SCALE GENOMIC DNA]</scope>
</reference>
<dbReference type="GO" id="GO:0008154">
    <property type="term" value="P:actin polymerization or depolymerization"/>
    <property type="evidence" value="ECO:0007669"/>
    <property type="project" value="TreeGrafter"/>
</dbReference>
<name>A0A1X7U666_AMPQE</name>